<feature type="domain" description="ABC-type transport auxiliary lipoprotein component" evidence="1">
    <location>
        <begin position="45"/>
        <end position="186"/>
    </location>
</feature>
<protein>
    <submittedName>
        <fullName evidence="2">ABC transporter</fullName>
    </submittedName>
</protein>
<evidence type="ECO:0000313" key="2">
    <source>
        <dbReference type="EMBL" id="PZO90234.1"/>
    </source>
</evidence>
<dbReference type="InterPro" id="IPR005586">
    <property type="entry name" value="ABC_trans_aux"/>
</dbReference>
<evidence type="ECO:0000313" key="3">
    <source>
        <dbReference type="Proteomes" id="UP000249066"/>
    </source>
</evidence>
<organism evidence="2 3">
    <name type="scientific">Sphingomonas sanxanigenens</name>
    <dbReference type="NCBI Taxonomy" id="397260"/>
    <lineage>
        <taxon>Bacteria</taxon>
        <taxon>Pseudomonadati</taxon>
        <taxon>Pseudomonadota</taxon>
        <taxon>Alphaproteobacteria</taxon>
        <taxon>Sphingomonadales</taxon>
        <taxon>Sphingomonadaceae</taxon>
        <taxon>Sphingomonas</taxon>
    </lineage>
</organism>
<sequence length="198" mass="20711">MKRSILAFAIAAPLAGCISIGEKPPAQLLNLSATAQVEPGKVFSTTPGEAITIAPPTVPQALANARIPVFSGGAAIAYVKGAQWVEPPSRLFQRLLSETVEARGGRAVLSVRQAAFTPALRVSGELLIFGIDAQKHRAVVRYDAVISRKDAIETRRFEASVPVSEVKPLPVAAALNVAANKVAAEVSDWVVGGNTASH</sequence>
<accession>A0A2W5A6W9</accession>
<evidence type="ECO:0000259" key="1">
    <source>
        <dbReference type="Pfam" id="PF03886"/>
    </source>
</evidence>
<reference evidence="2 3" key="1">
    <citation type="submission" date="2017-08" db="EMBL/GenBank/DDBJ databases">
        <title>Infants hospitalized years apart are colonized by the same room-sourced microbial strains.</title>
        <authorList>
            <person name="Brooks B."/>
            <person name="Olm M.R."/>
            <person name="Firek B.A."/>
            <person name="Baker R."/>
            <person name="Thomas B.C."/>
            <person name="Morowitz M.J."/>
            <person name="Banfield J.F."/>
        </authorList>
    </citation>
    <scope>NUCLEOTIDE SEQUENCE [LARGE SCALE GENOMIC DNA]</scope>
    <source>
        <strain evidence="2">S2_018_000_R2_101</strain>
    </source>
</reference>
<dbReference type="SUPFAM" id="SSF159594">
    <property type="entry name" value="XCC0632-like"/>
    <property type="match status" value="1"/>
</dbReference>
<dbReference type="Pfam" id="PF03886">
    <property type="entry name" value="ABC_trans_aux"/>
    <property type="match status" value="1"/>
</dbReference>
<proteinExistence type="predicted"/>
<dbReference type="AlphaFoldDB" id="A0A2W5A6W9"/>
<dbReference type="Gene3D" id="3.40.50.10610">
    <property type="entry name" value="ABC-type transport auxiliary lipoprotein component"/>
    <property type="match status" value="1"/>
</dbReference>
<gene>
    <name evidence="2" type="ORF">DI623_07470</name>
</gene>
<name>A0A2W5A6W9_9SPHN</name>
<comment type="caution">
    <text evidence="2">The sequence shown here is derived from an EMBL/GenBank/DDBJ whole genome shotgun (WGS) entry which is preliminary data.</text>
</comment>
<dbReference type="Proteomes" id="UP000249066">
    <property type="component" value="Unassembled WGS sequence"/>
</dbReference>
<dbReference type="EMBL" id="QFNN01000033">
    <property type="protein sequence ID" value="PZO90234.1"/>
    <property type="molecule type" value="Genomic_DNA"/>
</dbReference>